<keyword evidence="2" id="KW-1185">Reference proteome</keyword>
<dbReference type="Proteomes" id="UP000000376">
    <property type="component" value="Chromosome"/>
</dbReference>
<evidence type="ECO:0008006" key="3">
    <source>
        <dbReference type="Google" id="ProtNLM"/>
    </source>
</evidence>
<dbReference type="KEGG" id="ahe:Arch_0773"/>
<dbReference type="RefSeq" id="WP_013170003.1">
    <property type="nucleotide sequence ID" value="NC_014218.1"/>
</dbReference>
<proteinExistence type="predicted"/>
<accession>D7BNK6</accession>
<evidence type="ECO:0000313" key="2">
    <source>
        <dbReference type="Proteomes" id="UP000000376"/>
    </source>
</evidence>
<organism evidence="1 2">
    <name type="scientific">Arcanobacterium haemolyticum (strain ATCC 9345 / DSM 20595 / CCM 5947 / CCUG 17215 / LMG 16163 / NBRC 15585 / NCTC 8452 / 11018)</name>
    <dbReference type="NCBI Taxonomy" id="644284"/>
    <lineage>
        <taxon>Bacteria</taxon>
        <taxon>Bacillati</taxon>
        <taxon>Actinomycetota</taxon>
        <taxon>Actinomycetes</taxon>
        <taxon>Actinomycetales</taxon>
        <taxon>Actinomycetaceae</taxon>
        <taxon>Arcanobacterium</taxon>
    </lineage>
</organism>
<sequence length="83" mass="9081">MPRLLSVTGNVTAVTYPGEGLRPEVIVTMDVEGTALQLVFQSRRTLVCVDIGQTIRVKGAVVNRRGVPCIYNPFYTIVKGDDD</sequence>
<dbReference type="OrthoDB" id="3268448at2"/>
<dbReference type="HOGENOM" id="CLU_181246_0_0_11"/>
<name>D7BNK6_ARCHD</name>
<dbReference type="STRING" id="644284.Arch_0773"/>
<evidence type="ECO:0000313" key="1">
    <source>
        <dbReference type="EMBL" id="ADH92505.1"/>
    </source>
</evidence>
<dbReference type="AlphaFoldDB" id="D7BNK6"/>
<dbReference type="EMBL" id="CP002045">
    <property type="protein sequence ID" value="ADH92505.1"/>
    <property type="molecule type" value="Genomic_DNA"/>
</dbReference>
<reference evidence="1 2" key="1">
    <citation type="journal article" date="2010" name="Stand. Genomic Sci.">
        <title>Complete genome sequence of Arcanobacterium haemolyticum type strain (11018).</title>
        <authorList>
            <person name="Yasawong M."/>
            <person name="Teshima H."/>
            <person name="Lapidus A."/>
            <person name="Nolan M."/>
            <person name="Lucas S."/>
            <person name="Glavina Del Rio T."/>
            <person name="Tice H."/>
            <person name="Cheng J."/>
            <person name="Bruce D."/>
            <person name="Detter C."/>
            <person name="Tapia R."/>
            <person name="Han C."/>
            <person name="Goodwin L."/>
            <person name="Pitluck S."/>
            <person name="Liolios K."/>
            <person name="Ivanova N."/>
            <person name="Mavromatis K."/>
            <person name="Mikhailova N."/>
            <person name="Pati A."/>
            <person name="Chen A."/>
            <person name="Palaniappan K."/>
            <person name="Land M."/>
            <person name="Hauser L."/>
            <person name="Chang Y."/>
            <person name="Jeffries C."/>
            <person name="Rohde M."/>
            <person name="Sikorski J."/>
            <person name="Pukall R."/>
            <person name="Goker M."/>
            <person name="Woyke T."/>
            <person name="Bristow J."/>
            <person name="Eisen J."/>
            <person name="Markowitz V."/>
            <person name="Hugenholtz P."/>
            <person name="Kyrpides N."/>
            <person name="Klenk H."/>
        </authorList>
    </citation>
    <scope>NUCLEOTIDE SEQUENCE [LARGE SCALE GENOMIC DNA]</scope>
    <source>
        <strain evidence="2">ATCC 9345 / DSM 20595 / CCUG 17215 / LMG 16163 / NBRC 15585 / NCTC 8452 / 11018</strain>
    </source>
</reference>
<gene>
    <name evidence="1" type="ordered locus">Arch_0773</name>
</gene>
<protein>
    <recommendedName>
        <fullName evidence="3">Nucleic acid binding OB-fold tRNA/helicase-type</fullName>
    </recommendedName>
</protein>